<evidence type="ECO:0000256" key="4">
    <source>
        <dbReference type="ARBA" id="ARBA00022737"/>
    </source>
</evidence>
<evidence type="ECO:0000256" key="6">
    <source>
        <dbReference type="PROSITE-ProRule" id="PRU00221"/>
    </source>
</evidence>
<dbReference type="GO" id="GO:0000226">
    <property type="term" value="P:microtubule cytoskeleton organization"/>
    <property type="evidence" value="ECO:0007669"/>
    <property type="project" value="TreeGrafter"/>
</dbReference>
<dbReference type="InterPro" id="IPR001680">
    <property type="entry name" value="WD40_rpt"/>
</dbReference>
<dbReference type="Pfam" id="PF00400">
    <property type="entry name" value="WD40"/>
    <property type="match status" value="1"/>
</dbReference>
<dbReference type="GO" id="GO:0008017">
    <property type="term" value="F:microtubule binding"/>
    <property type="evidence" value="ECO:0007669"/>
    <property type="project" value="TreeGrafter"/>
</dbReference>
<dbReference type="Pfam" id="PF23409">
    <property type="entry name" value="Beta-prop_EML"/>
    <property type="match status" value="1"/>
</dbReference>
<feature type="compositionally biased region" description="Polar residues" evidence="8">
    <location>
        <begin position="250"/>
        <end position="267"/>
    </location>
</feature>
<evidence type="ECO:0000259" key="9">
    <source>
        <dbReference type="Pfam" id="PF23409"/>
    </source>
</evidence>
<name>A0AA85FB66_9TREM</name>
<sequence>MHVELMNLENAGLQDRVIDLEKRSAEQANELACLRSSLADCLRRLNLLESARGMKLHSSSSSRKPVLNNNGTNVTKTNSRTDSSYSSRRHTNSRNPTSTGHQSKNSRDSSLVVPHSTTASTTARTRLKSPQSVRLSSSSTTLNNQGVGVSGATNQTRRNRITSASSEDRQFNNFNNNKHERDNKTLSMYEYNDMIMSRQSEPITYQQKSSTLKSNTSSRYYEASTGPSGYTVFWRSAYDGELDDIYRMNHCQSPPGQQHSVSVSSSFRKNHTVAPPPPPPALPPSSLCIPPNLVRRGRQSSGPSSSAYYCATDSDDRSVHLTSTSRSLHPTAWKPGGVAICPANREMIQSMNKPSCIPKFHDDDSKETTYLPGDGILRFYIRGRPVNVYMPTQIMQNYDLSIPLKAPDTTLKLEWIYGYRGRDCRNNLHYLPTGELIYFVAAVVVLYNIEEQCQRHYLEHTDDVKCIAIHPDRITVATGQSAGHDKQFGKPHVRIWSSVDLKTLKIIGLGEFERSVCCLSFSKTDSGVKLCAVDEATDHVISIWDWQKNRKITETKCSTEPITAVEFHPLDDATLVSGGKGHLAFWTFDGCTLSKKMGIFEYFCSWNGKQPIEKPKFILCLTFAENGDLLTGDSAGNIIAWKRGTNTVNQICQGVHEGGIFSLCLTNNGHLISGGGKDRRLVFFDAALNPTGRTEELTELYGAVRTITQGPGELLIIGTTKNMILQAGPGMEISPLMFGHSEEFWSLAKHPQAHQFITGGRDHLVILWDSLSKQAIWSKEFTDAIHCAAFYPLQSVLITNGTMSPVNNHNNDSNINGNNVIDETNNLDFNVSMMNSHDLLIVLGTSTGRWLVFNCLKQEIIAAHSDGLGEQIECVAYSPDGNYLALGSRDNVIYVYNVLERGYKYNRVGRCCGHTSFILHIDWSVDGRFIRSVSGDYEILFWTAFDCRQVVSPSTLRDLEWASQTCTIGWEVAGIWPSDSDGTDVNACDRSPTADILATGDDYGKVKLFKYPTNKPKAEFRAYNGHSSHVTNVTFLYDGSRLISTGGKDTAVLQWEVCI</sequence>
<accession>A0AA85FB66</accession>
<dbReference type="GO" id="GO:0072686">
    <property type="term" value="C:mitotic spindle"/>
    <property type="evidence" value="ECO:0007669"/>
    <property type="project" value="TreeGrafter"/>
</dbReference>
<organism evidence="11 12">
    <name type="scientific">Schistosoma rodhaini</name>
    <dbReference type="NCBI Taxonomy" id="6188"/>
    <lineage>
        <taxon>Eukaryota</taxon>
        <taxon>Metazoa</taxon>
        <taxon>Spiralia</taxon>
        <taxon>Lophotrochozoa</taxon>
        <taxon>Platyhelminthes</taxon>
        <taxon>Trematoda</taxon>
        <taxon>Digenea</taxon>
        <taxon>Strigeidida</taxon>
        <taxon>Schistosomatoidea</taxon>
        <taxon>Schistosomatidae</taxon>
        <taxon>Schistosoma</taxon>
    </lineage>
</organism>
<dbReference type="SMART" id="SM00320">
    <property type="entry name" value="WD40"/>
    <property type="match status" value="10"/>
</dbReference>
<feature type="coiled-coil region" evidence="7">
    <location>
        <begin position="3"/>
        <end position="30"/>
    </location>
</feature>
<dbReference type="Proteomes" id="UP000050792">
    <property type="component" value="Unassembled WGS sequence"/>
</dbReference>
<dbReference type="InterPro" id="IPR036322">
    <property type="entry name" value="WD40_repeat_dom_sf"/>
</dbReference>
<evidence type="ECO:0000259" key="10">
    <source>
        <dbReference type="Pfam" id="PF23414"/>
    </source>
</evidence>
<keyword evidence="3" id="KW-0493">Microtubule</keyword>
<dbReference type="Pfam" id="PF23414">
    <property type="entry name" value="Beta-prop_EML_2"/>
    <property type="match status" value="1"/>
</dbReference>
<feature type="compositionally biased region" description="Polar residues" evidence="8">
    <location>
        <begin position="57"/>
        <end position="86"/>
    </location>
</feature>
<feature type="compositionally biased region" description="Pro residues" evidence="8">
    <location>
        <begin position="274"/>
        <end position="283"/>
    </location>
</feature>
<dbReference type="AlphaFoldDB" id="A0AA85FB66"/>
<dbReference type="InterPro" id="IPR055439">
    <property type="entry name" value="Beta-prop_EML_1st"/>
</dbReference>
<evidence type="ECO:0000313" key="12">
    <source>
        <dbReference type="WBParaSite" id="SRDH1_43480.3"/>
    </source>
</evidence>
<dbReference type="SUPFAM" id="SSF50969">
    <property type="entry name" value="YVTN repeat-like/Quinoprotein amine dehydrogenase"/>
    <property type="match status" value="1"/>
</dbReference>
<dbReference type="InterPro" id="IPR049813">
    <property type="entry name" value="Elp-1-like_TD"/>
</dbReference>
<feature type="domain" description="EML-like first beta-propeller" evidence="9">
    <location>
        <begin position="454"/>
        <end position="726"/>
    </location>
</feature>
<dbReference type="InterPro" id="IPR015943">
    <property type="entry name" value="WD40/YVTN_repeat-like_dom_sf"/>
</dbReference>
<dbReference type="Pfam" id="PF03451">
    <property type="entry name" value="HELP"/>
    <property type="match status" value="1"/>
</dbReference>
<feature type="repeat" description="WD" evidence="6">
    <location>
        <begin position="737"/>
        <end position="778"/>
    </location>
</feature>
<dbReference type="PROSITE" id="PS50082">
    <property type="entry name" value="WD_REPEATS_2"/>
    <property type="match status" value="3"/>
</dbReference>
<feature type="compositionally biased region" description="Polar residues" evidence="8">
    <location>
        <begin position="93"/>
        <end position="103"/>
    </location>
</feature>
<evidence type="ECO:0008006" key="13">
    <source>
        <dbReference type="Google" id="ProtNLM"/>
    </source>
</evidence>
<dbReference type="InterPro" id="IPR005108">
    <property type="entry name" value="HELP"/>
</dbReference>
<feature type="region of interest" description="Disordered" evidence="8">
    <location>
        <begin position="250"/>
        <end position="309"/>
    </location>
</feature>
<comment type="subcellular location">
    <subcellularLocation>
        <location evidence="1">Cytoplasm</location>
        <location evidence="1">Cytoskeleton</location>
    </subcellularLocation>
</comment>
<keyword evidence="5" id="KW-0963">Cytoplasm</keyword>
<dbReference type="PROSITE" id="PS50294">
    <property type="entry name" value="WD_REPEATS_REGION"/>
    <property type="match status" value="2"/>
</dbReference>
<feature type="domain" description="EML-like second beta-propeller" evidence="10">
    <location>
        <begin position="834"/>
        <end position="1057"/>
    </location>
</feature>
<evidence type="ECO:0000313" key="11">
    <source>
        <dbReference type="Proteomes" id="UP000050792"/>
    </source>
</evidence>
<evidence type="ECO:0000256" key="7">
    <source>
        <dbReference type="SAM" id="Coils"/>
    </source>
</evidence>
<evidence type="ECO:0000256" key="5">
    <source>
        <dbReference type="ARBA" id="ARBA00023212"/>
    </source>
</evidence>
<evidence type="ECO:0000256" key="8">
    <source>
        <dbReference type="SAM" id="MobiDB-lite"/>
    </source>
</evidence>
<feature type="compositionally biased region" description="Polar residues" evidence="8">
    <location>
        <begin position="128"/>
        <end position="176"/>
    </location>
</feature>
<feature type="repeat" description="WD" evidence="6">
    <location>
        <begin position="865"/>
        <end position="898"/>
    </location>
</feature>
<feature type="repeat" description="WD" evidence="6">
    <location>
        <begin position="1023"/>
        <end position="1059"/>
    </location>
</feature>
<reference evidence="11" key="1">
    <citation type="submission" date="2022-06" db="EMBL/GenBank/DDBJ databases">
        <authorList>
            <person name="Berger JAMES D."/>
            <person name="Berger JAMES D."/>
        </authorList>
    </citation>
    <scope>NUCLEOTIDE SEQUENCE [LARGE SCALE GENOMIC DNA]</scope>
</reference>
<keyword evidence="4" id="KW-0677">Repeat</keyword>
<evidence type="ECO:0000256" key="2">
    <source>
        <dbReference type="ARBA" id="ARBA00022574"/>
    </source>
</evidence>
<dbReference type="CDD" id="cd21931">
    <property type="entry name" value="TD_EMAP-like"/>
    <property type="match status" value="1"/>
</dbReference>
<dbReference type="InterPro" id="IPR050630">
    <property type="entry name" value="WD_repeat_EMAP"/>
</dbReference>
<dbReference type="GO" id="GO:0005874">
    <property type="term" value="C:microtubule"/>
    <property type="evidence" value="ECO:0007669"/>
    <property type="project" value="UniProtKB-KW"/>
</dbReference>
<feature type="compositionally biased region" description="Polar residues" evidence="8">
    <location>
        <begin position="203"/>
        <end position="219"/>
    </location>
</feature>
<dbReference type="InterPro" id="IPR011044">
    <property type="entry name" value="Quino_amine_DH_bsu"/>
</dbReference>
<protein>
    <recommendedName>
        <fullName evidence="13">HELP domain-containing protein</fullName>
    </recommendedName>
</protein>
<keyword evidence="11" id="KW-1185">Reference proteome</keyword>
<keyword evidence="2 6" id="KW-0853">WD repeat</keyword>
<evidence type="ECO:0000256" key="3">
    <source>
        <dbReference type="ARBA" id="ARBA00022701"/>
    </source>
</evidence>
<dbReference type="Gene3D" id="2.130.10.10">
    <property type="entry name" value="YVTN repeat-like/Quinoprotein amine dehydrogenase"/>
    <property type="match status" value="2"/>
</dbReference>
<reference evidence="12" key="2">
    <citation type="submission" date="2023-11" db="UniProtKB">
        <authorList>
            <consortium name="WormBaseParasite"/>
        </authorList>
    </citation>
    <scope>IDENTIFICATION</scope>
</reference>
<dbReference type="WBParaSite" id="SRDH1_43480.3">
    <property type="protein sequence ID" value="SRDH1_43480.3"/>
    <property type="gene ID" value="SRDH1_43480"/>
</dbReference>
<proteinExistence type="predicted"/>
<dbReference type="PANTHER" id="PTHR13720">
    <property type="entry name" value="WD-40 REPEAT PROTEIN"/>
    <property type="match status" value="1"/>
</dbReference>
<keyword evidence="5" id="KW-0206">Cytoskeleton</keyword>
<feature type="region of interest" description="Disordered" evidence="8">
    <location>
        <begin position="53"/>
        <end position="180"/>
    </location>
</feature>
<feature type="region of interest" description="Disordered" evidence="8">
    <location>
        <begin position="203"/>
        <end position="224"/>
    </location>
</feature>
<evidence type="ECO:0000256" key="1">
    <source>
        <dbReference type="ARBA" id="ARBA00004245"/>
    </source>
</evidence>
<dbReference type="PANTHER" id="PTHR13720:SF50">
    <property type="entry name" value="ECHINODERM MICROTUBULE-ASSOCIATED PROTEIN-LIKE 2"/>
    <property type="match status" value="1"/>
</dbReference>
<dbReference type="InterPro" id="IPR055442">
    <property type="entry name" value="Beta-prop_EML-like_2nd"/>
</dbReference>
<dbReference type="SUPFAM" id="SSF50978">
    <property type="entry name" value="WD40 repeat-like"/>
    <property type="match status" value="2"/>
</dbReference>
<keyword evidence="7" id="KW-0175">Coiled coil</keyword>